<gene>
    <name evidence="2" type="ORF">SAMN04489714_1919</name>
</gene>
<protein>
    <recommendedName>
        <fullName evidence="4">Sigma-70, region 4</fullName>
    </recommendedName>
</protein>
<dbReference type="Proteomes" id="UP000198976">
    <property type="component" value="Chromosome I"/>
</dbReference>
<accession>A0ABY0VBH4</accession>
<organism evidence="2 3">
    <name type="scientific">Schaalia radingae</name>
    <dbReference type="NCBI Taxonomy" id="131110"/>
    <lineage>
        <taxon>Bacteria</taxon>
        <taxon>Bacillati</taxon>
        <taxon>Actinomycetota</taxon>
        <taxon>Actinomycetes</taxon>
        <taxon>Actinomycetales</taxon>
        <taxon>Actinomycetaceae</taxon>
        <taxon>Schaalia</taxon>
    </lineage>
</organism>
<feature type="coiled-coil region" evidence="1">
    <location>
        <begin position="30"/>
        <end position="57"/>
    </location>
</feature>
<keyword evidence="3" id="KW-1185">Reference proteome</keyword>
<evidence type="ECO:0000313" key="2">
    <source>
        <dbReference type="EMBL" id="SDU05987.1"/>
    </source>
</evidence>
<reference evidence="2 3" key="1">
    <citation type="submission" date="2016-10" db="EMBL/GenBank/DDBJ databases">
        <authorList>
            <person name="Varghese N."/>
            <person name="Submissions S."/>
        </authorList>
    </citation>
    <scope>NUCLEOTIDE SEQUENCE [LARGE SCALE GENOMIC DNA]</scope>
    <source>
        <strain evidence="2 3">DSM 9169</strain>
    </source>
</reference>
<proteinExistence type="predicted"/>
<evidence type="ECO:0000256" key="1">
    <source>
        <dbReference type="SAM" id="Coils"/>
    </source>
</evidence>
<keyword evidence="1" id="KW-0175">Coiled coil</keyword>
<evidence type="ECO:0008006" key="4">
    <source>
        <dbReference type="Google" id="ProtNLM"/>
    </source>
</evidence>
<dbReference type="RefSeq" id="WP_070725231.1">
    <property type="nucleotide sequence ID" value="NZ_LT629792.1"/>
</dbReference>
<evidence type="ECO:0000313" key="3">
    <source>
        <dbReference type="Proteomes" id="UP000198976"/>
    </source>
</evidence>
<sequence length="77" mass="8528">MTYATDTDTGLDELDVTTHHARDAQNFRKIVAANKQVEEAERRLRQAVDDARQAGDSWTIIGAALGITRQGAQKRFG</sequence>
<name>A0ABY0VBH4_9ACTO</name>
<dbReference type="EMBL" id="LT629792">
    <property type="protein sequence ID" value="SDU05987.1"/>
    <property type="molecule type" value="Genomic_DNA"/>
</dbReference>